<sequence length="317" mass="35744">MATQKYPRAEALLKKFHEGKCTREELALLDNWYDGLNSEADLSALESNLYRQQFLANFHSMLPAAPVAWWKKRSIQWAAAASILLLAGAGFMWQRYSQQPPARLAYNKSFQVTNETSDIKLVVLPDSSRIWLNTAASLKWKEDYNKQSRNVQLTGEGFFEVQGNRNKPFVIHTRDLAIQVLGTQFNVEAYAGEGLTRVSLVQGKVKVCSGKDSTVLKPGYAAAYNNEDKALNISATEAGKVAAWKEGGFSATDLPFKDAVMRLCTRNGYQVKWENTQGIEKNVSVLFKKDSFVKMLGNLCYISRKQFRISDKQVIIY</sequence>
<dbReference type="RefSeq" id="WP_079469195.1">
    <property type="nucleotide sequence ID" value="NZ_FUZZ01000001.1"/>
</dbReference>
<evidence type="ECO:0000259" key="1">
    <source>
        <dbReference type="Pfam" id="PF04773"/>
    </source>
</evidence>
<evidence type="ECO:0000313" key="2">
    <source>
        <dbReference type="EMBL" id="SKD00839.1"/>
    </source>
</evidence>
<dbReference type="STRING" id="393003.SAMN05660461_1972"/>
<dbReference type="PANTHER" id="PTHR30273">
    <property type="entry name" value="PERIPLASMIC SIGNAL SENSOR AND SIGMA FACTOR ACTIVATOR FECR-RELATED"/>
    <property type="match status" value="1"/>
</dbReference>
<dbReference type="GO" id="GO:0016989">
    <property type="term" value="F:sigma factor antagonist activity"/>
    <property type="evidence" value="ECO:0007669"/>
    <property type="project" value="TreeGrafter"/>
</dbReference>
<proteinExistence type="predicted"/>
<organism evidence="2 3">
    <name type="scientific">Chitinophaga ginsengisegetis</name>
    <dbReference type="NCBI Taxonomy" id="393003"/>
    <lineage>
        <taxon>Bacteria</taxon>
        <taxon>Pseudomonadati</taxon>
        <taxon>Bacteroidota</taxon>
        <taxon>Chitinophagia</taxon>
        <taxon>Chitinophagales</taxon>
        <taxon>Chitinophagaceae</taxon>
        <taxon>Chitinophaga</taxon>
    </lineage>
</organism>
<dbReference type="Proteomes" id="UP000190166">
    <property type="component" value="Unassembled WGS sequence"/>
</dbReference>
<accession>A0A1T5NL83</accession>
<dbReference type="PIRSF" id="PIRSF018266">
    <property type="entry name" value="FecR"/>
    <property type="match status" value="1"/>
</dbReference>
<dbReference type="PANTHER" id="PTHR30273:SF2">
    <property type="entry name" value="PROTEIN FECR"/>
    <property type="match status" value="1"/>
</dbReference>
<dbReference type="Pfam" id="PF04773">
    <property type="entry name" value="FecR"/>
    <property type="match status" value="1"/>
</dbReference>
<keyword evidence="3" id="KW-1185">Reference proteome</keyword>
<feature type="domain" description="FecR protein" evidence="1">
    <location>
        <begin position="116"/>
        <end position="206"/>
    </location>
</feature>
<dbReference type="Gene3D" id="2.60.120.1440">
    <property type="match status" value="1"/>
</dbReference>
<dbReference type="AlphaFoldDB" id="A0A1T5NL83"/>
<dbReference type="EMBL" id="FUZZ01000001">
    <property type="protein sequence ID" value="SKD00839.1"/>
    <property type="molecule type" value="Genomic_DNA"/>
</dbReference>
<dbReference type="InterPro" id="IPR006860">
    <property type="entry name" value="FecR"/>
</dbReference>
<dbReference type="Gene3D" id="3.55.50.30">
    <property type="match status" value="1"/>
</dbReference>
<evidence type="ECO:0000313" key="3">
    <source>
        <dbReference type="Proteomes" id="UP000190166"/>
    </source>
</evidence>
<dbReference type="InterPro" id="IPR012373">
    <property type="entry name" value="Ferrdict_sens_TM"/>
</dbReference>
<gene>
    <name evidence="2" type="ORF">SAMN05660461_1972</name>
</gene>
<protein>
    <submittedName>
        <fullName evidence="2">FecR family protein</fullName>
    </submittedName>
</protein>
<reference evidence="2 3" key="1">
    <citation type="submission" date="2017-02" db="EMBL/GenBank/DDBJ databases">
        <authorList>
            <person name="Peterson S.W."/>
        </authorList>
    </citation>
    <scope>NUCLEOTIDE SEQUENCE [LARGE SCALE GENOMIC DNA]</scope>
    <source>
        <strain evidence="2 3">DSM 18108</strain>
    </source>
</reference>
<name>A0A1T5NL83_9BACT</name>